<dbReference type="InterPro" id="IPR040921">
    <property type="entry name" value="Peptidase_S66C"/>
</dbReference>
<organism evidence="6 7">
    <name type="scientific">Carnobacterium maltaromaticum</name>
    <name type="common">Carnobacterium piscicola</name>
    <dbReference type="NCBI Taxonomy" id="2751"/>
    <lineage>
        <taxon>Bacteria</taxon>
        <taxon>Bacillati</taxon>
        <taxon>Bacillota</taxon>
        <taxon>Bacilli</taxon>
        <taxon>Lactobacillales</taxon>
        <taxon>Carnobacteriaceae</taxon>
        <taxon>Carnobacterium</taxon>
    </lineage>
</organism>
<reference evidence="6" key="1">
    <citation type="submission" date="2023-08" db="EMBL/GenBank/DDBJ databases">
        <title>Genomic characterization of piscicolin 126 produced by Carnobacterium maltaromaticum CM22 strain isolated from salmon (Salmo salar).</title>
        <authorList>
            <person name="Gonzalez-Gragera E."/>
            <person name="Garcia-Lopez J.D."/>
            <person name="Teso-Perez C."/>
            <person name="Gimenez-Hernandez I."/>
            <person name="Peralta-Sanchez J.M."/>
            <person name="Valdivia E."/>
            <person name="Montalban-Lopez M."/>
            <person name="Martin-Platero A.M."/>
            <person name="Banos A."/>
            <person name="Martinez-Bueno M."/>
        </authorList>
    </citation>
    <scope>NUCLEOTIDE SEQUENCE</scope>
    <source>
        <strain evidence="6">CM22</strain>
    </source>
</reference>
<protein>
    <submittedName>
        <fullName evidence="6">LD-carboxypeptidase</fullName>
    </submittedName>
</protein>
<evidence type="ECO:0000256" key="1">
    <source>
        <dbReference type="ARBA" id="ARBA00010233"/>
    </source>
</evidence>
<evidence type="ECO:0000313" key="7">
    <source>
        <dbReference type="Proteomes" id="UP001290462"/>
    </source>
</evidence>
<accession>A0AAW9JR87</accession>
<keyword evidence="2" id="KW-0378">Hydrolase</keyword>
<dbReference type="PIRSF" id="PIRSF028757">
    <property type="entry name" value="LD-carboxypeptidase"/>
    <property type="match status" value="1"/>
</dbReference>
<dbReference type="InterPro" id="IPR029062">
    <property type="entry name" value="Class_I_gatase-like"/>
</dbReference>
<dbReference type="SUPFAM" id="SSF141986">
    <property type="entry name" value="LD-carboxypeptidase A C-terminal domain-like"/>
    <property type="match status" value="1"/>
</dbReference>
<dbReference type="PANTHER" id="PTHR30237">
    <property type="entry name" value="MURAMOYLTETRAPEPTIDE CARBOXYPEPTIDASE"/>
    <property type="match status" value="1"/>
</dbReference>
<dbReference type="InterPro" id="IPR003507">
    <property type="entry name" value="S66_fam"/>
</dbReference>
<dbReference type="PANTHER" id="PTHR30237:SF5">
    <property type="entry name" value="CARBOXYPEPTIDASE VC_A0337-RELATED"/>
    <property type="match status" value="1"/>
</dbReference>
<dbReference type="Gene3D" id="3.40.50.10740">
    <property type="entry name" value="Class I glutamine amidotransferase-like"/>
    <property type="match status" value="1"/>
</dbReference>
<feature type="active site" description="Charge relay system" evidence="3">
    <location>
        <position position="241"/>
    </location>
</feature>
<dbReference type="GO" id="GO:0016787">
    <property type="term" value="F:hydrolase activity"/>
    <property type="evidence" value="ECO:0007669"/>
    <property type="project" value="UniProtKB-KW"/>
</dbReference>
<evidence type="ECO:0000256" key="2">
    <source>
        <dbReference type="ARBA" id="ARBA00022801"/>
    </source>
</evidence>
<dbReference type="SUPFAM" id="SSF52317">
    <property type="entry name" value="Class I glutamine amidotransferase-like"/>
    <property type="match status" value="1"/>
</dbReference>
<evidence type="ECO:0000259" key="4">
    <source>
        <dbReference type="Pfam" id="PF02016"/>
    </source>
</evidence>
<dbReference type="RefSeq" id="WP_187958705.1">
    <property type="nucleotide sequence ID" value="NZ_CBCPIB010000003.1"/>
</dbReference>
<feature type="active site" description="Nucleophile" evidence="3">
    <location>
        <position position="110"/>
    </location>
</feature>
<comment type="similarity">
    <text evidence="1">Belongs to the peptidase S66 family.</text>
</comment>
<dbReference type="Gene3D" id="3.50.30.60">
    <property type="entry name" value="LD-carboxypeptidase A C-terminal domain-like"/>
    <property type="match status" value="1"/>
</dbReference>
<evidence type="ECO:0000313" key="6">
    <source>
        <dbReference type="EMBL" id="MDZ5758028.1"/>
    </source>
</evidence>
<gene>
    <name evidence="6" type="ORF">RAK27_05095</name>
</gene>
<name>A0AAW9JR87_CARML</name>
<dbReference type="InterPro" id="IPR040449">
    <property type="entry name" value="Peptidase_S66_N"/>
</dbReference>
<proteinExistence type="inferred from homology"/>
<feature type="domain" description="LD-carboxypeptidase N-terminal" evidence="4">
    <location>
        <begin position="13"/>
        <end position="130"/>
    </location>
</feature>
<dbReference type="AlphaFoldDB" id="A0AAW9JR87"/>
<dbReference type="CDD" id="cd07062">
    <property type="entry name" value="Peptidase_S66_mccF_like"/>
    <property type="match status" value="1"/>
</dbReference>
<evidence type="ECO:0000256" key="3">
    <source>
        <dbReference type="PIRSR" id="PIRSR028757-1"/>
    </source>
</evidence>
<dbReference type="Pfam" id="PF17676">
    <property type="entry name" value="Peptidase_S66C"/>
    <property type="match status" value="1"/>
</dbReference>
<dbReference type="GeneID" id="83605918"/>
<feature type="domain" description="LD-carboxypeptidase C-terminal" evidence="5">
    <location>
        <begin position="201"/>
        <end position="323"/>
    </location>
</feature>
<feature type="active site" description="Charge relay system" evidence="3">
    <location>
        <position position="308"/>
    </location>
</feature>
<dbReference type="InterPro" id="IPR027461">
    <property type="entry name" value="Carboxypeptidase_A_C_sf"/>
</dbReference>
<sequence>MLNYPILKRNGTIGITAPSSGVKKELHPILKEAIERMEARGFAVQCGETPWMHSKLKSAPAYQRAEELNRMLTDPNIDLIIPPWGGELLLEIIDLIDYSAVQPKWILGYSDTSMLLLAITLNTGIATAHGTNLIDLRGERTDNTTGKWLEVLGTKVNQTVQQFSSERYQKDWNFEEPTEMIFDLTHKTQWKLVSGTKKTLNGRLLGGCVDVIRSLIGTPYGDVKKFQKEQLLDEPILWYLENCELTLPDLRRSLLQMKLAGWFDSISGILFGRSDANLPQDGYTVEELYQDLEKELGVPIVYDVDCGHVPPQITWINGARATVEIKDGKATVCQLFKT</sequence>
<dbReference type="EMBL" id="JAVBVO010000003">
    <property type="protein sequence ID" value="MDZ5758028.1"/>
    <property type="molecule type" value="Genomic_DNA"/>
</dbReference>
<dbReference type="Pfam" id="PF02016">
    <property type="entry name" value="Peptidase_S66"/>
    <property type="match status" value="1"/>
</dbReference>
<evidence type="ECO:0000259" key="5">
    <source>
        <dbReference type="Pfam" id="PF17676"/>
    </source>
</evidence>
<dbReference type="InterPro" id="IPR027478">
    <property type="entry name" value="LdcA_N"/>
</dbReference>
<dbReference type="Proteomes" id="UP001290462">
    <property type="component" value="Unassembled WGS sequence"/>
</dbReference>
<comment type="caution">
    <text evidence="6">The sequence shown here is derived from an EMBL/GenBank/DDBJ whole genome shotgun (WGS) entry which is preliminary data.</text>
</comment>